<dbReference type="EMBL" id="LJXB01000038">
    <property type="protein sequence ID" value="KPU62021.1"/>
    <property type="molecule type" value="Genomic_DNA"/>
</dbReference>
<dbReference type="AlphaFoldDB" id="A0A0P9BFV9"/>
<sequence length="68" mass="8069">MQHKLDQTVIACAELRFTRKAKLIILGNISLEPCKPLRLHTGRINHYYRRWAALPRAWPAFSKSIRRR</sequence>
<evidence type="ECO:0000313" key="2">
    <source>
        <dbReference type="Proteomes" id="UP000050349"/>
    </source>
</evidence>
<comment type="caution">
    <text evidence="1">The sequence shown here is derived from an EMBL/GenBank/DDBJ whole genome shotgun (WGS) entry which is preliminary data.</text>
</comment>
<name>A0A0P9BFV9_PSEFL</name>
<gene>
    <name evidence="1" type="ORF">AN403_5966</name>
</gene>
<accession>A0A0P9BFV9</accession>
<reference evidence="1 2" key="1">
    <citation type="submission" date="2015-09" db="EMBL/GenBank/DDBJ databases">
        <authorList>
            <person name="Jackson K.R."/>
            <person name="Lunt B.L."/>
            <person name="Fisher J.N.B."/>
            <person name="Gardner A.V."/>
            <person name="Bailey M.E."/>
            <person name="Deus L.M."/>
            <person name="Earl A.S."/>
            <person name="Gibby P.D."/>
            <person name="Hartmann K.A."/>
            <person name="Liu J.E."/>
            <person name="Manci A.M."/>
            <person name="Nielsen D.A."/>
            <person name="Solomon M.B."/>
            <person name="Breakwell D.P."/>
            <person name="Burnett S.H."/>
            <person name="Grose J.H."/>
        </authorList>
    </citation>
    <scope>NUCLEOTIDE SEQUENCE [LARGE SCALE GENOMIC DNA]</scope>
    <source>
        <strain evidence="1 2">S613</strain>
    </source>
</reference>
<protein>
    <submittedName>
        <fullName evidence="1">Uncharacterized protein</fullName>
    </submittedName>
</protein>
<organism evidence="1 2">
    <name type="scientific">Pseudomonas fluorescens</name>
    <dbReference type="NCBI Taxonomy" id="294"/>
    <lineage>
        <taxon>Bacteria</taxon>
        <taxon>Pseudomonadati</taxon>
        <taxon>Pseudomonadota</taxon>
        <taxon>Gammaproteobacteria</taxon>
        <taxon>Pseudomonadales</taxon>
        <taxon>Pseudomonadaceae</taxon>
        <taxon>Pseudomonas</taxon>
    </lineage>
</organism>
<evidence type="ECO:0000313" key="1">
    <source>
        <dbReference type="EMBL" id="KPU62021.1"/>
    </source>
</evidence>
<proteinExistence type="predicted"/>
<dbReference type="Proteomes" id="UP000050349">
    <property type="component" value="Unassembled WGS sequence"/>
</dbReference>